<reference evidence="1" key="1">
    <citation type="submission" date="2023-03" db="EMBL/GenBank/DDBJ databases">
        <title>Massive genome expansion in bonnet fungi (Mycena s.s.) driven by repeated elements and novel gene families across ecological guilds.</title>
        <authorList>
            <consortium name="Lawrence Berkeley National Laboratory"/>
            <person name="Harder C.B."/>
            <person name="Miyauchi S."/>
            <person name="Viragh M."/>
            <person name="Kuo A."/>
            <person name="Thoen E."/>
            <person name="Andreopoulos B."/>
            <person name="Lu D."/>
            <person name="Skrede I."/>
            <person name="Drula E."/>
            <person name="Henrissat B."/>
            <person name="Morin E."/>
            <person name="Kohler A."/>
            <person name="Barry K."/>
            <person name="LaButti K."/>
            <person name="Morin E."/>
            <person name="Salamov A."/>
            <person name="Lipzen A."/>
            <person name="Mereny Z."/>
            <person name="Hegedus B."/>
            <person name="Baldrian P."/>
            <person name="Stursova M."/>
            <person name="Weitz H."/>
            <person name="Taylor A."/>
            <person name="Grigoriev I.V."/>
            <person name="Nagy L.G."/>
            <person name="Martin F."/>
            <person name="Kauserud H."/>
        </authorList>
    </citation>
    <scope>NUCLEOTIDE SEQUENCE</scope>
    <source>
        <strain evidence="1">CBHHK002</strain>
    </source>
</reference>
<keyword evidence="2" id="KW-1185">Reference proteome</keyword>
<name>A0AAD7ECR9_9AGAR</name>
<feature type="non-terminal residue" evidence="1">
    <location>
        <position position="699"/>
    </location>
</feature>
<protein>
    <submittedName>
        <fullName evidence="1">Uncharacterized protein</fullName>
    </submittedName>
</protein>
<gene>
    <name evidence="1" type="ORF">DFH08DRAFT_717029</name>
</gene>
<evidence type="ECO:0000313" key="1">
    <source>
        <dbReference type="EMBL" id="KAJ7312830.1"/>
    </source>
</evidence>
<dbReference type="AlphaFoldDB" id="A0AAD7ECR9"/>
<organism evidence="1 2">
    <name type="scientific">Mycena albidolilacea</name>
    <dbReference type="NCBI Taxonomy" id="1033008"/>
    <lineage>
        <taxon>Eukaryota</taxon>
        <taxon>Fungi</taxon>
        <taxon>Dikarya</taxon>
        <taxon>Basidiomycota</taxon>
        <taxon>Agaricomycotina</taxon>
        <taxon>Agaricomycetes</taxon>
        <taxon>Agaricomycetidae</taxon>
        <taxon>Agaricales</taxon>
        <taxon>Marasmiineae</taxon>
        <taxon>Mycenaceae</taxon>
        <taxon>Mycena</taxon>
    </lineage>
</organism>
<dbReference type="EMBL" id="JARIHO010000069">
    <property type="protein sequence ID" value="KAJ7312830.1"/>
    <property type="molecule type" value="Genomic_DNA"/>
</dbReference>
<evidence type="ECO:0000313" key="2">
    <source>
        <dbReference type="Proteomes" id="UP001218218"/>
    </source>
</evidence>
<proteinExistence type="predicted"/>
<dbReference type="Proteomes" id="UP001218218">
    <property type="component" value="Unassembled WGS sequence"/>
</dbReference>
<comment type="caution">
    <text evidence="1">The sequence shown here is derived from an EMBL/GenBank/DDBJ whole genome shotgun (WGS) entry which is preliminary data.</text>
</comment>
<sequence>VEYNVTLNYRTQLSVLYRYPKGAYVEYPESGIDGPIGHLIPDVDSTNADSTACIPWTDFAYSRRAPEGGTLAHEMIYTLLLVDEAGNPVLCRIRHSTCLGVKACSQADIQSLENDYNHTHAMCQDVQRKLAQEREARLLHSSPERDVFTKTASYIAAIQKLGCRRPRQQMTSRTETEALEFEQMQAAERHFQRGYQAPDTCEHYSSRTRNHWVDFNIQDGSLHLEYVAAVFTGDTEEALQIERAAREKSVGPLAVCQNVTNYSSQRNHCPVDHRKHEDGPLVRHQMCRIDCHVKFRAWIPVNRSECPYILITSEGVHKHPIPLPEKTPQAVRSQLLTLLQNLRQDLLDMTACRFLQHPAIKSYLYTTAYIASAKKEHFPHGTDWKGEQPSLLQSHHLIDFTFLQECSTSSVFKMSSFPATSTTFVLPAHEEDEPPLLPEEKSTHIIICMTPHSSSRLQKAQYLQSDISFKRIVGYDEFEISAMDRDANTSVVFCRVYLTRHTAAAHQRIFEEIDKIVEFDGGRRLRWRHLHGQSLEDFQGLILHWGADQHRGQAKGDPLKMASGLGLYLVDRAAALPPSQMDLHESWRTLRSLRPYEHLRRIYRLCKVHNYRNIQTSSVSDPVRQLMCSLACIEHPSWDAAIAQIIADGGKAGADWVRDKVTSKFAFPGICWEKSFIPFPAGYADDLTNRLKSRCLWAS</sequence>
<accession>A0AAD7ECR9</accession>